<gene>
    <name evidence="1" type="ORF">HUJ06_019611</name>
</gene>
<comment type="caution">
    <text evidence="1">The sequence shown here is derived from an EMBL/GenBank/DDBJ whole genome shotgun (WGS) entry which is preliminary data.</text>
</comment>
<keyword evidence="2" id="KW-1185">Reference proteome</keyword>
<dbReference type="EMBL" id="DUZY01000001">
    <property type="protein sequence ID" value="DAD18148.1"/>
    <property type="molecule type" value="Genomic_DNA"/>
</dbReference>
<dbReference type="Proteomes" id="UP000607653">
    <property type="component" value="Unassembled WGS sequence"/>
</dbReference>
<sequence length="69" mass="7978">MDSHREEILSWTAQATPSPPCVARFVYVIEDSYCQRLCEVLDESRKVMAEIKRKEAMSQRGRGEEFPSV</sequence>
<accession>A0A822XKS8</accession>
<protein>
    <submittedName>
        <fullName evidence="1">Uncharacterized protein</fullName>
    </submittedName>
</protein>
<organism evidence="1 2">
    <name type="scientific">Nelumbo nucifera</name>
    <name type="common">Sacred lotus</name>
    <dbReference type="NCBI Taxonomy" id="4432"/>
    <lineage>
        <taxon>Eukaryota</taxon>
        <taxon>Viridiplantae</taxon>
        <taxon>Streptophyta</taxon>
        <taxon>Embryophyta</taxon>
        <taxon>Tracheophyta</taxon>
        <taxon>Spermatophyta</taxon>
        <taxon>Magnoliopsida</taxon>
        <taxon>Proteales</taxon>
        <taxon>Nelumbonaceae</taxon>
        <taxon>Nelumbo</taxon>
    </lineage>
</organism>
<proteinExistence type="predicted"/>
<dbReference type="AlphaFoldDB" id="A0A822XKS8"/>
<evidence type="ECO:0000313" key="2">
    <source>
        <dbReference type="Proteomes" id="UP000607653"/>
    </source>
</evidence>
<reference evidence="1 2" key="1">
    <citation type="journal article" date="2020" name="Mol. Biol. Evol.">
        <title>Distinct Expression and Methylation Patterns for Genes with Different Fates following a Single Whole-Genome Duplication in Flowering Plants.</title>
        <authorList>
            <person name="Shi T."/>
            <person name="Rahmani R.S."/>
            <person name="Gugger P.F."/>
            <person name="Wang M."/>
            <person name="Li H."/>
            <person name="Zhang Y."/>
            <person name="Li Z."/>
            <person name="Wang Q."/>
            <person name="Van de Peer Y."/>
            <person name="Marchal K."/>
            <person name="Chen J."/>
        </authorList>
    </citation>
    <scope>NUCLEOTIDE SEQUENCE [LARGE SCALE GENOMIC DNA]</scope>
    <source>
        <tissue evidence="1">Leaf</tissue>
    </source>
</reference>
<name>A0A822XKS8_NELNU</name>
<evidence type="ECO:0000313" key="1">
    <source>
        <dbReference type="EMBL" id="DAD18148.1"/>
    </source>
</evidence>